<comment type="caution">
    <text evidence="10">The sequence shown here is derived from an EMBL/GenBank/DDBJ whole genome shotgun (WGS) entry which is preliminary data.</text>
</comment>
<evidence type="ECO:0000256" key="1">
    <source>
        <dbReference type="ARBA" id="ARBA00004651"/>
    </source>
</evidence>
<accession>A0A432ZR70</accession>
<comment type="subcellular location">
    <subcellularLocation>
        <location evidence="1">Cell membrane</location>
        <topology evidence="1">Multi-pass membrane protein</topology>
    </subcellularLocation>
</comment>
<feature type="transmembrane region" description="Helical" evidence="9">
    <location>
        <begin position="67"/>
        <end position="100"/>
    </location>
</feature>
<dbReference type="GO" id="GO:0005886">
    <property type="term" value="C:plasma membrane"/>
    <property type="evidence" value="ECO:0007669"/>
    <property type="project" value="UniProtKB-SubCell"/>
</dbReference>
<sequence>MSESSFALLTSMPALLVLALLAERLIPIAEQWHPLTWVRLFATYLGKKVNKAEHGAAQQRLAGLLALLLVLLLIVLPLVIIWLGAELPDAIGFLLLWMCLRNQHQRKQLRWVEQATAKGHKRAARALLGREVLRDTDSLSAQGLIKTCAELRVFGVVEKQFAVALGWLSGGPLLVLVVRLSSELRRVWPYEQSLTRQFSLANEILFRLLHAIPYTLVAMLLWLYALLRGRKPVRFKHIPHNGWFRPQAWLLFCVSRVSQLGLGGPLKYRGHRYWRQRFAGISAEQAASKLWQWSWLSDVLLLLLAASALFVELLLRSIQA</sequence>
<dbReference type="InterPro" id="IPR004485">
    <property type="entry name" value="Cobalamin_biosynth_CobD/CbiB"/>
</dbReference>
<feature type="transmembrane region" description="Helical" evidence="9">
    <location>
        <begin position="295"/>
        <end position="315"/>
    </location>
</feature>
<evidence type="ECO:0000256" key="2">
    <source>
        <dbReference type="ARBA" id="ARBA00004953"/>
    </source>
</evidence>
<feature type="transmembrane region" description="Helical" evidence="9">
    <location>
        <begin position="204"/>
        <end position="227"/>
    </location>
</feature>
<evidence type="ECO:0000256" key="7">
    <source>
        <dbReference type="ARBA" id="ARBA00022989"/>
    </source>
</evidence>
<dbReference type="UniPathway" id="UPA00148"/>
<organism evidence="10 11">
    <name type="scientific">Idiomarina tyrosinivorans</name>
    <dbReference type="NCBI Taxonomy" id="1445662"/>
    <lineage>
        <taxon>Bacteria</taxon>
        <taxon>Pseudomonadati</taxon>
        <taxon>Pseudomonadota</taxon>
        <taxon>Gammaproteobacteria</taxon>
        <taxon>Alteromonadales</taxon>
        <taxon>Idiomarinaceae</taxon>
        <taxon>Idiomarina</taxon>
    </lineage>
</organism>
<evidence type="ECO:0000256" key="6">
    <source>
        <dbReference type="ARBA" id="ARBA00022692"/>
    </source>
</evidence>
<feature type="transmembrane region" description="Helical" evidence="9">
    <location>
        <begin position="161"/>
        <end position="180"/>
    </location>
</feature>
<dbReference type="AlphaFoldDB" id="A0A432ZR70"/>
<evidence type="ECO:0000256" key="4">
    <source>
        <dbReference type="ARBA" id="ARBA00022475"/>
    </source>
</evidence>
<keyword evidence="5" id="KW-0169">Cobalamin biosynthesis</keyword>
<evidence type="ECO:0000256" key="3">
    <source>
        <dbReference type="ARBA" id="ARBA00006263"/>
    </source>
</evidence>
<proteinExistence type="inferred from homology"/>
<comment type="pathway">
    <text evidence="2">Cofactor biosynthesis; adenosylcobalamin biosynthesis.</text>
</comment>
<evidence type="ECO:0000256" key="8">
    <source>
        <dbReference type="ARBA" id="ARBA00023136"/>
    </source>
</evidence>
<evidence type="ECO:0000256" key="9">
    <source>
        <dbReference type="SAM" id="Phobius"/>
    </source>
</evidence>
<dbReference type="PANTHER" id="PTHR34308">
    <property type="entry name" value="COBALAMIN BIOSYNTHESIS PROTEIN CBIB"/>
    <property type="match status" value="1"/>
</dbReference>
<protein>
    <submittedName>
        <fullName evidence="10">Cobalamin biosynthesis protein</fullName>
    </submittedName>
</protein>
<name>A0A432ZR70_9GAMM</name>
<keyword evidence="11" id="KW-1185">Reference proteome</keyword>
<gene>
    <name evidence="10" type="ORF">CWI84_06900</name>
</gene>
<keyword evidence="7 9" id="KW-1133">Transmembrane helix</keyword>
<dbReference type="Proteomes" id="UP000287996">
    <property type="component" value="Unassembled WGS sequence"/>
</dbReference>
<keyword evidence="6 9" id="KW-0812">Transmembrane</keyword>
<dbReference type="GO" id="GO:0009236">
    <property type="term" value="P:cobalamin biosynthetic process"/>
    <property type="evidence" value="ECO:0007669"/>
    <property type="project" value="UniProtKB-UniPathway"/>
</dbReference>
<keyword evidence="8 9" id="KW-0472">Membrane</keyword>
<evidence type="ECO:0000313" key="10">
    <source>
        <dbReference type="EMBL" id="RUO80352.1"/>
    </source>
</evidence>
<reference evidence="10 11" key="1">
    <citation type="journal article" date="2011" name="Front. Microbiol.">
        <title>Genomic signatures of strain selection and enhancement in Bacillus atrophaeus var. globigii, a historical biowarfare simulant.</title>
        <authorList>
            <person name="Gibbons H.S."/>
            <person name="Broomall S.M."/>
            <person name="McNew L.A."/>
            <person name="Daligault H."/>
            <person name="Chapman C."/>
            <person name="Bruce D."/>
            <person name="Karavis M."/>
            <person name="Krepps M."/>
            <person name="McGregor P.A."/>
            <person name="Hong C."/>
            <person name="Park K.H."/>
            <person name="Akmal A."/>
            <person name="Feldman A."/>
            <person name="Lin J.S."/>
            <person name="Chang W.E."/>
            <person name="Higgs B.W."/>
            <person name="Demirev P."/>
            <person name="Lindquist J."/>
            <person name="Liem A."/>
            <person name="Fochler E."/>
            <person name="Read T.D."/>
            <person name="Tapia R."/>
            <person name="Johnson S."/>
            <person name="Bishop-Lilly K.A."/>
            <person name="Detter C."/>
            <person name="Han C."/>
            <person name="Sozhamannan S."/>
            <person name="Rosenzweig C.N."/>
            <person name="Skowronski E.W."/>
        </authorList>
    </citation>
    <scope>NUCLEOTIDE SEQUENCE [LARGE SCALE GENOMIC DNA]</scope>
    <source>
        <strain evidence="10 11">CC-PW-9</strain>
    </source>
</reference>
<dbReference type="Pfam" id="PF03186">
    <property type="entry name" value="CobD_Cbib"/>
    <property type="match status" value="1"/>
</dbReference>
<keyword evidence="4" id="KW-1003">Cell membrane</keyword>
<dbReference type="EMBL" id="PIQH01000005">
    <property type="protein sequence ID" value="RUO80352.1"/>
    <property type="molecule type" value="Genomic_DNA"/>
</dbReference>
<evidence type="ECO:0000313" key="11">
    <source>
        <dbReference type="Proteomes" id="UP000287996"/>
    </source>
</evidence>
<evidence type="ECO:0000256" key="5">
    <source>
        <dbReference type="ARBA" id="ARBA00022573"/>
    </source>
</evidence>
<dbReference type="GO" id="GO:0048472">
    <property type="term" value="F:threonine-phosphate decarboxylase activity"/>
    <property type="evidence" value="ECO:0007669"/>
    <property type="project" value="InterPro"/>
</dbReference>
<dbReference type="PANTHER" id="PTHR34308:SF1">
    <property type="entry name" value="COBALAMIN BIOSYNTHESIS PROTEIN CBIB"/>
    <property type="match status" value="1"/>
</dbReference>
<comment type="similarity">
    <text evidence="3">Belongs to the CobD/CbiB family.</text>
</comment>